<accession>A0ACB8FBR9</accession>
<gene>
    <name evidence="1" type="ORF">K3G42_027189</name>
</gene>
<dbReference type="EMBL" id="CM037621">
    <property type="protein sequence ID" value="KAH8002683.1"/>
    <property type="molecule type" value="Genomic_DNA"/>
</dbReference>
<proteinExistence type="predicted"/>
<name>A0ACB8FBR9_9SAUR</name>
<keyword evidence="2" id="KW-1185">Reference proteome</keyword>
<reference evidence="1" key="1">
    <citation type="submission" date="2021-08" db="EMBL/GenBank/DDBJ databases">
        <title>The first chromosome-level gecko genome reveals the dynamic sex chromosomes of Neotropical dwarf geckos (Sphaerodactylidae: Sphaerodactylus).</title>
        <authorList>
            <person name="Pinto B.J."/>
            <person name="Keating S.E."/>
            <person name="Gamble T."/>
        </authorList>
    </citation>
    <scope>NUCLEOTIDE SEQUENCE</scope>
    <source>
        <strain evidence="1">TG3544</strain>
    </source>
</reference>
<organism evidence="1 2">
    <name type="scientific">Sphaerodactylus townsendi</name>
    <dbReference type="NCBI Taxonomy" id="933632"/>
    <lineage>
        <taxon>Eukaryota</taxon>
        <taxon>Metazoa</taxon>
        <taxon>Chordata</taxon>
        <taxon>Craniata</taxon>
        <taxon>Vertebrata</taxon>
        <taxon>Euteleostomi</taxon>
        <taxon>Lepidosauria</taxon>
        <taxon>Squamata</taxon>
        <taxon>Bifurcata</taxon>
        <taxon>Gekkota</taxon>
        <taxon>Sphaerodactylidae</taxon>
        <taxon>Sphaerodactylus</taxon>
    </lineage>
</organism>
<dbReference type="Proteomes" id="UP000827872">
    <property type="component" value="Linkage Group LG08"/>
</dbReference>
<evidence type="ECO:0000313" key="2">
    <source>
        <dbReference type="Proteomes" id="UP000827872"/>
    </source>
</evidence>
<protein>
    <submittedName>
        <fullName evidence="1">Uncharacterized protein</fullName>
    </submittedName>
</protein>
<evidence type="ECO:0000313" key="1">
    <source>
        <dbReference type="EMBL" id="KAH8002683.1"/>
    </source>
</evidence>
<comment type="caution">
    <text evidence="1">The sequence shown here is derived from an EMBL/GenBank/DDBJ whole genome shotgun (WGS) entry which is preliminary data.</text>
</comment>
<sequence>MKNTRISSSPGISTTKELPRVALASPLIGNLLQTPYPPPGESVHESSLKFVSQEHYREAEDATQYMVQCPMMPFPYYRLLVI</sequence>